<dbReference type="RefSeq" id="WP_377431433.1">
    <property type="nucleotide sequence ID" value="NZ_JBHSPR010000056.1"/>
</dbReference>
<sequence>MSDGAQPDGPNGPDHRAAFWSLVVGMPAALSVLRLWVESGGDLQVTLLLVSNVGPLNLGAALFATITQLATVVLIAMSSAGGILRSAVEAAPPQSLLRQRPPLIARIFGAMPPWFILAVFMLAILTWRIIYLPLLLPAAVAVAQRPLWRLHDRPVAGLAICLVGLAAYGWLNSAAVAQAWTAGEYSVTLLLILPTLAALGICGPVPVWFARLFATAALLAILGATAVVFQSAVRTPILPLVAIETKPAGDSPAEPGEDEDHFVRGHIITVNDLHLVVLQELGGVRYLPLDTVQSTVLCGTPEELPTFTIWLRGYHVEDSLLTAIGRRVRPRVRIDPLCRISEPAALSSGAR</sequence>
<dbReference type="Proteomes" id="UP001596203">
    <property type="component" value="Unassembled WGS sequence"/>
</dbReference>
<keyword evidence="1" id="KW-0812">Transmembrane</keyword>
<evidence type="ECO:0000313" key="3">
    <source>
        <dbReference type="Proteomes" id="UP001596203"/>
    </source>
</evidence>
<proteinExistence type="predicted"/>
<protein>
    <submittedName>
        <fullName evidence="2">Uncharacterized protein</fullName>
    </submittedName>
</protein>
<comment type="caution">
    <text evidence="2">The sequence shown here is derived from an EMBL/GenBank/DDBJ whole genome shotgun (WGS) entry which is preliminary data.</text>
</comment>
<accession>A0ABW1KMU9</accession>
<organism evidence="2 3">
    <name type="scientific">Plantactinospora solaniradicis</name>
    <dbReference type="NCBI Taxonomy" id="1723736"/>
    <lineage>
        <taxon>Bacteria</taxon>
        <taxon>Bacillati</taxon>
        <taxon>Actinomycetota</taxon>
        <taxon>Actinomycetes</taxon>
        <taxon>Micromonosporales</taxon>
        <taxon>Micromonosporaceae</taxon>
        <taxon>Plantactinospora</taxon>
    </lineage>
</organism>
<gene>
    <name evidence="2" type="ORF">ACFP2T_39200</name>
</gene>
<reference evidence="3" key="1">
    <citation type="journal article" date="2019" name="Int. J. Syst. Evol. Microbiol.">
        <title>The Global Catalogue of Microorganisms (GCM) 10K type strain sequencing project: providing services to taxonomists for standard genome sequencing and annotation.</title>
        <authorList>
            <consortium name="The Broad Institute Genomics Platform"/>
            <consortium name="The Broad Institute Genome Sequencing Center for Infectious Disease"/>
            <person name="Wu L."/>
            <person name="Ma J."/>
        </authorList>
    </citation>
    <scope>NUCLEOTIDE SEQUENCE [LARGE SCALE GENOMIC DNA]</scope>
    <source>
        <strain evidence="3">ZS-35-S2</strain>
    </source>
</reference>
<keyword evidence="1" id="KW-0472">Membrane</keyword>
<name>A0ABW1KMU9_9ACTN</name>
<keyword evidence="1" id="KW-1133">Transmembrane helix</keyword>
<feature type="transmembrane region" description="Helical" evidence="1">
    <location>
        <begin position="58"/>
        <end position="83"/>
    </location>
</feature>
<evidence type="ECO:0000313" key="2">
    <source>
        <dbReference type="EMBL" id="MFC6022173.1"/>
    </source>
</evidence>
<feature type="transmembrane region" description="Helical" evidence="1">
    <location>
        <begin position="183"/>
        <end position="201"/>
    </location>
</feature>
<feature type="transmembrane region" description="Helical" evidence="1">
    <location>
        <begin position="17"/>
        <end position="37"/>
    </location>
</feature>
<keyword evidence="3" id="KW-1185">Reference proteome</keyword>
<dbReference type="EMBL" id="JBHSPR010000056">
    <property type="protein sequence ID" value="MFC6022173.1"/>
    <property type="molecule type" value="Genomic_DNA"/>
</dbReference>
<feature type="transmembrane region" description="Helical" evidence="1">
    <location>
        <begin position="207"/>
        <end position="229"/>
    </location>
</feature>
<feature type="transmembrane region" description="Helical" evidence="1">
    <location>
        <begin position="154"/>
        <end position="171"/>
    </location>
</feature>
<evidence type="ECO:0000256" key="1">
    <source>
        <dbReference type="SAM" id="Phobius"/>
    </source>
</evidence>